<keyword evidence="2" id="KW-1185">Reference proteome</keyword>
<name>A0A4Y2HR39_ARAVE</name>
<dbReference type="Proteomes" id="UP000499080">
    <property type="component" value="Unassembled WGS sequence"/>
</dbReference>
<evidence type="ECO:0000313" key="1">
    <source>
        <dbReference type="EMBL" id="GBM67728.1"/>
    </source>
</evidence>
<dbReference type="PROSITE" id="PS51257">
    <property type="entry name" value="PROKAR_LIPOPROTEIN"/>
    <property type="match status" value="1"/>
</dbReference>
<proteinExistence type="predicted"/>
<organism evidence="1 2">
    <name type="scientific">Araneus ventricosus</name>
    <name type="common">Orbweaver spider</name>
    <name type="synonym">Epeira ventricosa</name>
    <dbReference type="NCBI Taxonomy" id="182803"/>
    <lineage>
        <taxon>Eukaryota</taxon>
        <taxon>Metazoa</taxon>
        <taxon>Ecdysozoa</taxon>
        <taxon>Arthropoda</taxon>
        <taxon>Chelicerata</taxon>
        <taxon>Arachnida</taxon>
        <taxon>Araneae</taxon>
        <taxon>Araneomorphae</taxon>
        <taxon>Entelegynae</taxon>
        <taxon>Araneoidea</taxon>
        <taxon>Araneidae</taxon>
        <taxon>Araneus</taxon>
    </lineage>
</organism>
<dbReference type="EMBL" id="BGPR01002098">
    <property type="protein sequence ID" value="GBM67728.1"/>
    <property type="molecule type" value="Genomic_DNA"/>
</dbReference>
<sequence>MTLRACLPIHLSHLSRYSFNRSTTVNLSLFSCHNVPLCSVPVFQLTLPHQLLLHETRPIFTTETYCISLIAISTSEIHLPHVYHASRHASCGACSPN</sequence>
<comment type="caution">
    <text evidence="1">The sequence shown here is derived from an EMBL/GenBank/DDBJ whole genome shotgun (WGS) entry which is preliminary data.</text>
</comment>
<dbReference type="AlphaFoldDB" id="A0A4Y2HR39"/>
<reference evidence="1 2" key="1">
    <citation type="journal article" date="2019" name="Sci. Rep.">
        <title>Orb-weaving spider Araneus ventricosus genome elucidates the spidroin gene catalogue.</title>
        <authorList>
            <person name="Kono N."/>
            <person name="Nakamura H."/>
            <person name="Ohtoshi R."/>
            <person name="Moran D.A.P."/>
            <person name="Shinohara A."/>
            <person name="Yoshida Y."/>
            <person name="Fujiwara M."/>
            <person name="Mori M."/>
            <person name="Tomita M."/>
            <person name="Arakawa K."/>
        </authorList>
    </citation>
    <scope>NUCLEOTIDE SEQUENCE [LARGE SCALE GENOMIC DNA]</scope>
</reference>
<evidence type="ECO:0000313" key="2">
    <source>
        <dbReference type="Proteomes" id="UP000499080"/>
    </source>
</evidence>
<gene>
    <name evidence="1" type="ORF">AVEN_253168_1</name>
</gene>
<accession>A0A4Y2HR39</accession>
<protein>
    <submittedName>
        <fullName evidence="1">Uncharacterized protein</fullName>
    </submittedName>
</protein>